<dbReference type="SMART" id="SM00181">
    <property type="entry name" value="EGF"/>
    <property type="match status" value="24"/>
</dbReference>
<keyword evidence="3 11" id="KW-0732">Signal</keyword>
<dbReference type="Pfam" id="PF06119">
    <property type="entry name" value="NIDO"/>
    <property type="match status" value="1"/>
</dbReference>
<dbReference type="PROSITE" id="PS01186">
    <property type="entry name" value="EGF_2"/>
    <property type="match status" value="8"/>
</dbReference>
<dbReference type="Gene3D" id="2.10.25.10">
    <property type="entry name" value="Laminin"/>
    <property type="match status" value="20"/>
</dbReference>
<dbReference type="InterPro" id="IPR001881">
    <property type="entry name" value="EGF-like_Ca-bd_dom"/>
</dbReference>
<proteinExistence type="predicted"/>
<feature type="domain" description="EGF-like" evidence="12">
    <location>
        <begin position="353"/>
        <end position="394"/>
    </location>
</feature>
<name>A0ABP0F330_CLALP</name>
<evidence type="ECO:0000256" key="1">
    <source>
        <dbReference type="ARBA" id="ARBA00004370"/>
    </source>
</evidence>
<dbReference type="InterPro" id="IPR018097">
    <property type="entry name" value="EGF_Ca-bd_CS"/>
</dbReference>
<keyword evidence="5 10" id="KW-0472">Membrane</keyword>
<keyword evidence="6 7" id="KW-1015">Disulfide bond</keyword>
<dbReference type="SMART" id="SM00130">
    <property type="entry name" value="KR"/>
    <property type="match status" value="1"/>
</dbReference>
<feature type="domain" description="EGF-like" evidence="12">
    <location>
        <begin position="758"/>
        <end position="794"/>
    </location>
</feature>
<dbReference type="InterPro" id="IPR000001">
    <property type="entry name" value="Kringle"/>
</dbReference>
<evidence type="ECO:0000259" key="13">
    <source>
        <dbReference type="PROSITE" id="PS50070"/>
    </source>
</evidence>
<evidence type="ECO:0000256" key="10">
    <source>
        <dbReference type="SAM" id="Phobius"/>
    </source>
</evidence>
<feature type="domain" description="EGF-like" evidence="12">
    <location>
        <begin position="1719"/>
        <end position="1759"/>
    </location>
</feature>
<feature type="region of interest" description="Disordered" evidence="9">
    <location>
        <begin position="2330"/>
        <end position="2349"/>
    </location>
</feature>
<protein>
    <submittedName>
        <fullName evidence="17">Uncharacterized protein</fullName>
    </submittedName>
</protein>
<dbReference type="PROSITE" id="PS01187">
    <property type="entry name" value="EGF_CA"/>
    <property type="match status" value="3"/>
</dbReference>
<evidence type="ECO:0000256" key="2">
    <source>
        <dbReference type="ARBA" id="ARBA00022536"/>
    </source>
</evidence>
<keyword evidence="8" id="KW-0420">Kringle</keyword>
<evidence type="ECO:0000259" key="12">
    <source>
        <dbReference type="PROSITE" id="PS50026"/>
    </source>
</evidence>
<dbReference type="SUPFAM" id="SSF57440">
    <property type="entry name" value="Kringle-like"/>
    <property type="match status" value="1"/>
</dbReference>
<feature type="domain" description="EGF-like" evidence="12">
    <location>
        <begin position="191"/>
        <end position="231"/>
    </location>
</feature>
<dbReference type="Pfam" id="PF12947">
    <property type="entry name" value="EGF_3"/>
    <property type="match status" value="6"/>
</dbReference>
<keyword evidence="10" id="KW-1133">Transmembrane helix</keyword>
<dbReference type="Pfam" id="PF07645">
    <property type="entry name" value="EGF_CA"/>
    <property type="match status" value="4"/>
</dbReference>
<keyword evidence="18" id="KW-1185">Reference proteome</keyword>
<feature type="signal peptide" evidence="11">
    <location>
        <begin position="1"/>
        <end position="27"/>
    </location>
</feature>
<feature type="domain" description="EGF-like" evidence="12">
    <location>
        <begin position="435"/>
        <end position="475"/>
    </location>
</feature>
<feature type="domain" description="ZP" evidence="15">
    <location>
        <begin position="1994"/>
        <end position="2262"/>
    </location>
</feature>
<evidence type="ECO:0000256" key="9">
    <source>
        <dbReference type="SAM" id="MobiDB-lite"/>
    </source>
</evidence>
<evidence type="ECO:0000256" key="4">
    <source>
        <dbReference type="ARBA" id="ARBA00022737"/>
    </source>
</evidence>
<comment type="caution">
    <text evidence="7">Lacks conserved residue(s) required for the propagation of feature annotation.</text>
</comment>
<dbReference type="PROSITE" id="PS51233">
    <property type="entry name" value="VWFD"/>
    <property type="match status" value="1"/>
</dbReference>
<dbReference type="CDD" id="cd00108">
    <property type="entry name" value="KR"/>
    <property type="match status" value="1"/>
</dbReference>
<dbReference type="PROSITE" id="PS51034">
    <property type="entry name" value="ZP_2"/>
    <property type="match status" value="1"/>
</dbReference>
<comment type="caution">
    <text evidence="17">The sequence shown here is derived from an EMBL/GenBank/DDBJ whole genome shotgun (WGS) entry which is preliminary data.</text>
</comment>
<dbReference type="InterPro" id="IPR009017">
    <property type="entry name" value="GFP"/>
</dbReference>
<dbReference type="InterPro" id="IPR024731">
    <property type="entry name" value="NELL2-like_EGF"/>
</dbReference>
<dbReference type="InterPro" id="IPR018056">
    <property type="entry name" value="Kringle_CS"/>
</dbReference>
<feature type="domain" description="EGF-like" evidence="12">
    <location>
        <begin position="152"/>
        <end position="190"/>
    </location>
</feature>
<dbReference type="SUPFAM" id="SSF57184">
    <property type="entry name" value="Growth factor receptor domain"/>
    <property type="match status" value="5"/>
</dbReference>
<dbReference type="SMART" id="SM00539">
    <property type="entry name" value="NIDO"/>
    <property type="match status" value="1"/>
</dbReference>
<dbReference type="PRINTS" id="PR01983">
    <property type="entry name" value="NOTCH"/>
</dbReference>
<feature type="domain" description="EGF-like" evidence="12">
    <location>
        <begin position="272"/>
        <end position="312"/>
    </location>
</feature>
<dbReference type="CDD" id="cd00054">
    <property type="entry name" value="EGF_CA"/>
    <property type="match status" value="6"/>
</dbReference>
<dbReference type="InterPro" id="IPR000152">
    <property type="entry name" value="EGF-type_Asp/Asn_hydroxyl_site"/>
</dbReference>
<evidence type="ECO:0000313" key="18">
    <source>
        <dbReference type="Proteomes" id="UP001642483"/>
    </source>
</evidence>
<dbReference type="InterPro" id="IPR001507">
    <property type="entry name" value="ZP_dom"/>
</dbReference>
<dbReference type="InterPro" id="IPR001846">
    <property type="entry name" value="VWF_type-D"/>
</dbReference>
<sequence>MNEMIWSNFCVIHLAFILGLCLHETNCLNECKSDTLGLSYAGSVSTSLNGRICQHWSSSDPWCHIYYTDENIAQYGMEENYCRNPDMDPGGPWCIVSTLDDFWEYCDVPDCVNECTDNIHNCHRNATCIDLDIGFSCSCNELFVGSGTSCSYECVPNPCGDRHHCISVDNIQGYTCNCIEGFIYDGDTCIGINECSVGSHNCHPNATCTNLVDGFICTCNKFFVGDGTNCTYVCEPNPCGEEHECVAVSDNVQGYTCKCAEGYFYDNITCIEINGCSVGSHNCHPNATCTDLVDGFNCTCNEFFIGDGTNCTYVCEPNPCGEEHECVALSDNVQGYSCKCADGYFYDNITCIEINGCSVGSHKVCHPNATCNDLVDGFNCTCNEFFSGDGTNCTYVCEPRPCGEEHECVAVSDNVQGYTCKCADGYFYDNITCIEINGCSVGSHNCHPNATCTDLVDGFNCTCNEFFIGDGTNCTYVCEPNPCGEEHECVAVSDNVQGYSCNCAAGHLFDGRTCKKVCEPNPCGEKHKCIAVTDDVQGYACSCAFGYFYNSITCIEINDCSVGFHNCHANATCIVLEDGFNCTCNEFFHGDGVDCEFTCEPNPCGEEHECVAVIDNVQGYSCKCAAGHLFNGRTCKSNDKCANGSRICHQNATCTNLENVYSCICDRFFQGNGTICTFVCEQNPCGHLHECLPDASSSTEYVCNCHSNYSFNGITCIDPCQPNPCGDLSQCVVLDDTILGYACVCNIGFTKNGNTCVDIDECNQPNQCIFGNCTNTIGSFQCNCFPGFTGKSCTININECSEDPCDPNAQCIDSTGSYSCVCSTNFCGDGFTCHPDLYITLAQDNRLDDNVAIRITTQIPIPFGNERFQFIYVHKNGLIYFTNAVEPIRRLNNFNQVQNHQTIAPFWDVFVIDEEEGGNVFWQVFSDSAGLQPSEDPALARALLLQPSDFTPLFLLIVEWRNVIPHPIRQFGDYPSTFQCILASDGSKTYVWFIYSECRFQWVPQLTGSGAVVRPPFIGFINSNGETRVPINERAPYEDSNIGLLGTYQYSVSDNLTSNREGSCLDWCNSDSMLSSLGHYSSCPWAWFHARRDRRWTRSPGNLRQLQRLGLDTSVFYPPGIVCYQLRFPSIFFPSYTGPLCCYDSNLGRFEPLYSRFQRTQIPSTALSSDTIEQLYNSFLQTDYQPERDCCTAGSYYCDLFRQKRPTASTILYFFPRIRFTFGDPHLQTVYGDEYTFNDLGEYILLRAPNEFELQGRMALALDVDQNPTKATVFSALVAKDFVTDNLVLFEPSNLHANQTNVSVNGSPIVFSDELNLQEALPHILYQRTSDVNYEVTFSPNITITVFTIRGVLGFSLSVSDDFRDRVKGLLGTFETPSGTVLNTSDFMLNGRNDLLEGTFDQEKVYNYGKLWKLPEDESLFVYPSDTNYSTFNPDNHTPPFLTDLIDDLTQEEYNNLKSTCSSSLSCMFDLAVTKDIAAAMVTGEIAKESADNEVQSDNSAPVITWEGEELRLIANHFTTAQFIATDNNSDSLTFTVTSLPGISINDSGILTANIGSDLFDIAANSTSAQLIVYVSDGLVESQLVVPLLICDCSGKGQCLWRAPPRYGQLEFKVVNCECDEAYDGESCQFDFNACFDSPCFTNCTDAIAPAVGFTCQPCPSSLEGDGISCLDIDECNSSAPTHNCEQICRNIFMGYECDCFAGYRRTEAKVTEHNQCEDIDECSDVDPCGINAGCSNTNGSFTCFCQPGFVNSPESNCVDINECENASLSHCPNTTLCMNTAGSFRCDCLPGLTRFSNANEQSECISSNCSLIDPCVNALCNDSSGSIACDCLSGHRKQDDAVCININECDEDDIDFVQLCSSNQLCIDTVGGFTCADGSDFLATIVTRLKAFSENSFIAFVSETTRSAVAVKNVTFHTIATNSNEVQVRFTLFEVSQLDAFLTLRAAIASNLTEEFHFREIPIPLHRPISEVCGKLQDSGTQFTEKDIITKVTCQPHMDIIALSTCNVSSLGISPDSLSMGSHMTLATDPSCRPLIFESPGGDLFSTFIVFNKADRQCGVEVTVDNTSITYLYTVASSGFTMLAPIVRYRPSLEYRTQCVFVRNLFVTSHEYAYVKNDSETSRRVKRSLYSLTMYSDEEALVSLDDASGNQPIVRMDDVIYYRLHSADNRSGFNPQVKDCWVTPTSDPFDSTRQNVLRDGCSLDKKPRRVPSSNLVTVSLASIFWLSDDRSLIYLHCSLLFCDITKENCFQPLCRRRSRRASRVHVQLATSAPLQTTSPCRENNRCSQICSYKRGRMRCSCSEGYKLQKDFVSCKFVHFVIKRPGHSARTQNTKVGNTSHFHQHPSHSKIGRNQARVALIACIAVAMFVTLSLIFMFRRTRESENYERLSQ</sequence>
<dbReference type="PROSITE" id="PS50856">
    <property type="entry name" value="AMOP"/>
    <property type="match status" value="1"/>
</dbReference>
<dbReference type="PROSITE" id="PS00010">
    <property type="entry name" value="ASX_HYDROXYL"/>
    <property type="match status" value="10"/>
</dbReference>
<comment type="subcellular location">
    <subcellularLocation>
        <location evidence="1">Membrane</location>
    </subcellularLocation>
</comment>
<keyword evidence="2 7" id="KW-0245">EGF-like domain</keyword>
<dbReference type="EMBL" id="CAWYQH010000002">
    <property type="protein sequence ID" value="CAK8673846.1"/>
    <property type="molecule type" value="Genomic_DNA"/>
</dbReference>
<feature type="domain" description="EGF-like" evidence="12">
    <location>
        <begin position="717"/>
        <end position="757"/>
    </location>
</feature>
<dbReference type="InterPro" id="IPR013806">
    <property type="entry name" value="Kringle-like"/>
</dbReference>
<dbReference type="Gene3D" id="2.40.155.10">
    <property type="entry name" value="Green fluorescent protein"/>
    <property type="match status" value="1"/>
</dbReference>
<dbReference type="InterPro" id="IPR000742">
    <property type="entry name" value="EGF"/>
</dbReference>
<evidence type="ECO:0000256" key="3">
    <source>
        <dbReference type="ARBA" id="ARBA00022729"/>
    </source>
</evidence>
<feature type="transmembrane region" description="Helical" evidence="10">
    <location>
        <begin position="2358"/>
        <end position="2378"/>
    </location>
</feature>
<dbReference type="SMART" id="SM00179">
    <property type="entry name" value="EGF_CA"/>
    <property type="match status" value="17"/>
</dbReference>
<dbReference type="PROSITE" id="PS00022">
    <property type="entry name" value="EGF_1"/>
    <property type="match status" value="1"/>
</dbReference>
<feature type="domain" description="VWFD" evidence="16">
    <location>
        <begin position="1217"/>
        <end position="1420"/>
    </location>
</feature>
<feature type="domain" description="EGF-like" evidence="12">
    <location>
        <begin position="112"/>
        <end position="151"/>
    </location>
</feature>
<feature type="compositionally biased region" description="Polar residues" evidence="9">
    <location>
        <begin position="2330"/>
        <end position="2341"/>
    </location>
</feature>
<dbReference type="PROSITE" id="PS50070">
    <property type="entry name" value="KRINGLE_2"/>
    <property type="match status" value="1"/>
</dbReference>
<feature type="domain" description="EGF-like" evidence="12">
    <location>
        <begin position="637"/>
        <end position="677"/>
    </location>
</feature>
<keyword evidence="4" id="KW-0677">Repeat</keyword>
<gene>
    <name evidence="17" type="ORF">CVLEPA_LOCUS3593</name>
</gene>
<dbReference type="SUPFAM" id="SSF57196">
    <property type="entry name" value="EGF/Laminin"/>
    <property type="match status" value="1"/>
</dbReference>
<feature type="domain" description="EGF-like" evidence="12">
    <location>
        <begin position="796"/>
        <end position="834"/>
    </location>
</feature>
<feature type="disulfide bond" evidence="7">
    <location>
        <begin position="784"/>
        <end position="793"/>
    </location>
</feature>
<dbReference type="PROSITE" id="PS50026">
    <property type="entry name" value="EGF_3"/>
    <property type="match status" value="13"/>
</dbReference>
<evidence type="ECO:0000259" key="15">
    <source>
        <dbReference type="PROSITE" id="PS51034"/>
    </source>
</evidence>
<evidence type="ECO:0000313" key="17">
    <source>
        <dbReference type="EMBL" id="CAK8673846.1"/>
    </source>
</evidence>
<feature type="domain" description="AMOP" evidence="14">
    <location>
        <begin position="1056"/>
        <end position="1205"/>
    </location>
</feature>
<dbReference type="SMART" id="SM00241">
    <property type="entry name" value="ZP"/>
    <property type="match status" value="1"/>
</dbReference>
<dbReference type="InterPro" id="IPR009030">
    <property type="entry name" value="Growth_fac_rcpt_cys_sf"/>
</dbReference>
<dbReference type="InterPro" id="IPR049883">
    <property type="entry name" value="NOTCH1_EGF-like"/>
</dbReference>
<dbReference type="PANTHER" id="PTHR24039">
    <property type="entry name" value="FIBRILLIN-RELATED"/>
    <property type="match status" value="1"/>
</dbReference>
<dbReference type="Proteomes" id="UP001642483">
    <property type="component" value="Unassembled WGS sequence"/>
</dbReference>
<feature type="domain" description="EGF-like" evidence="12">
    <location>
        <begin position="1760"/>
        <end position="1800"/>
    </location>
</feature>
<evidence type="ECO:0000256" key="6">
    <source>
        <dbReference type="ARBA" id="ARBA00023157"/>
    </source>
</evidence>
<reference evidence="17 18" key="1">
    <citation type="submission" date="2024-02" db="EMBL/GenBank/DDBJ databases">
        <authorList>
            <person name="Daric V."/>
            <person name="Darras S."/>
        </authorList>
    </citation>
    <scope>NUCLEOTIDE SEQUENCE [LARGE SCALE GENOMIC DNA]</scope>
</reference>
<feature type="domain" description="Kringle" evidence="13">
    <location>
        <begin position="37"/>
        <end position="111"/>
    </location>
</feature>
<feature type="domain" description="EGF-like" evidence="12">
    <location>
        <begin position="556"/>
        <end position="596"/>
    </location>
</feature>
<feature type="disulfide bond" evidence="7">
    <location>
        <begin position="159"/>
        <end position="176"/>
    </location>
</feature>
<dbReference type="InterPro" id="IPR003886">
    <property type="entry name" value="NIDO_dom"/>
</dbReference>
<evidence type="ECO:0000256" key="7">
    <source>
        <dbReference type="PROSITE-ProRule" id="PRU00076"/>
    </source>
</evidence>
<dbReference type="PROSITE" id="PS00021">
    <property type="entry name" value="KRINGLE_1"/>
    <property type="match status" value="1"/>
</dbReference>
<dbReference type="PANTHER" id="PTHR24039:SF58">
    <property type="entry name" value="EGF-LIKE DOMAIN-CONTAINING PROTEIN"/>
    <property type="match status" value="1"/>
</dbReference>
<organism evidence="17 18">
    <name type="scientific">Clavelina lepadiformis</name>
    <name type="common">Light-bulb sea squirt</name>
    <name type="synonym">Ascidia lepadiformis</name>
    <dbReference type="NCBI Taxonomy" id="159417"/>
    <lineage>
        <taxon>Eukaryota</taxon>
        <taxon>Metazoa</taxon>
        <taxon>Chordata</taxon>
        <taxon>Tunicata</taxon>
        <taxon>Ascidiacea</taxon>
        <taxon>Aplousobranchia</taxon>
        <taxon>Clavelinidae</taxon>
        <taxon>Clavelina</taxon>
    </lineage>
</organism>
<evidence type="ECO:0000259" key="16">
    <source>
        <dbReference type="PROSITE" id="PS51233"/>
    </source>
</evidence>
<evidence type="ECO:0000256" key="8">
    <source>
        <dbReference type="PROSITE-ProRule" id="PRU00121"/>
    </source>
</evidence>
<accession>A0ABP0F330</accession>
<evidence type="ECO:0000259" key="14">
    <source>
        <dbReference type="PROSITE" id="PS50856"/>
    </source>
</evidence>
<evidence type="ECO:0000256" key="11">
    <source>
        <dbReference type="SAM" id="SignalP"/>
    </source>
</evidence>
<keyword evidence="10" id="KW-0812">Transmembrane</keyword>
<evidence type="ECO:0000256" key="5">
    <source>
        <dbReference type="ARBA" id="ARBA00023136"/>
    </source>
</evidence>
<dbReference type="InterPro" id="IPR005533">
    <property type="entry name" value="AMOP_dom"/>
</dbReference>
<feature type="chain" id="PRO_5045672785" evidence="11">
    <location>
        <begin position="28"/>
        <end position="2392"/>
    </location>
</feature>